<proteinExistence type="predicted"/>
<keyword evidence="1" id="KW-0503">Monooxygenase</keyword>
<accession>A0A8S4DKM3</accession>
<name>A0A8S4DKM3_PLUXY</name>
<dbReference type="EMBL" id="CAJHNJ030000007">
    <property type="protein sequence ID" value="CAG9102073.1"/>
    <property type="molecule type" value="Genomic_DNA"/>
</dbReference>
<evidence type="ECO:0000256" key="1">
    <source>
        <dbReference type="ARBA" id="ARBA00023033"/>
    </source>
</evidence>
<dbReference type="Proteomes" id="UP000653454">
    <property type="component" value="Unassembled WGS sequence"/>
</dbReference>
<protein>
    <submittedName>
        <fullName evidence="2">(diamondback moth) hypothetical protein</fullName>
    </submittedName>
</protein>
<sequence length="111" mass="12371">MILNRKKVDIVLAHGVTSKCDKEWGRPKAFIPERWCSDWQPLSASRAHPLASMPFGESCPAEGVVGKMLASLATRVLDKYRLEWHGPPPNLVTAGVNKIQQPFYFVLKNAA</sequence>
<keyword evidence="3" id="KW-1185">Reference proteome</keyword>
<dbReference type="GO" id="GO:0004497">
    <property type="term" value="F:monooxygenase activity"/>
    <property type="evidence" value="ECO:0007669"/>
    <property type="project" value="UniProtKB-KW"/>
</dbReference>
<keyword evidence="1" id="KW-0560">Oxidoreductase</keyword>
<dbReference type="InterPro" id="IPR036396">
    <property type="entry name" value="Cyt_P450_sf"/>
</dbReference>
<dbReference type="SUPFAM" id="SSF48264">
    <property type="entry name" value="Cytochrome P450"/>
    <property type="match status" value="1"/>
</dbReference>
<dbReference type="AlphaFoldDB" id="A0A8S4DKM3"/>
<dbReference type="GO" id="GO:0005506">
    <property type="term" value="F:iron ion binding"/>
    <property type="evidence" value="ECO:0007669"/>
    <property type="project" value="InterPro"/>
</dbReference>
<comment type="caution">
    <text evidence="2">The sequence shown here is derived from an EMBL/GenBank/DDBJ whole genome shotgun (WGS) entry which is preliminary data.</text>
</comment>
<evidence type="ECO:0000313" key="3">
    <source>
        <dbReference type="Proteomes" id="UP000653454"/>
    </source>
</evidence>
<dbReference type="Gene3D" id="1.10.630.10">
    <property type="entry name" value="Cytochrome P450"/>
    <property type="match status" value="1"/>
</dbReference>
<gene>
    <name evidence="2" type="ORF">PLXY2_LOCUS2703</name>
</gene>
<dbReference type="GO" id="GO:0020037">
    <property type="term" value="F:heme binding"/>
    <property type="evidence" value="ECO:0007669"/>
    <property type="project" value="InterPro"/>
</dbReference>
<evidence type="ECO:0000313" key="2">
    <source>
        <dbReference type="EMBL" id="CAG9102073.1"/>
    </source>
</evidence>
<dbReference type="GO" id="GO:0016705">
    <property type="term" value="F:oxidoreductase activity, acting on paired donors, with incorporation or reduction of molecular oxygen"/>
    <property type="evidence" value="ECO:0007669"/>
    <property type="project" value="InterPro"/>
</dbReference>
<organism evidence="2 3">
    <name type="scientific">Plutella xylostella</name>
    <name type="common">Diamondback moth</name>
    <name type="synonym">Plutella maculipennis</name>
    <dbReference type="NCBI Taxonomy" id="51655"/>
    <lineage>
        <taxon>Eukaryota</taxon>
        <taxon>Metazoa</taxon>
        <taxon>Ecdysozoa</taxon>
        <taxon>Arthropoda</taxon>
        <taxon>Hexapoda</taxon>
        <taxon>Insecta</taxon>
        <taxon>Pterygota</taxon>
        <taxon>Neoptera</taxon>
        <taxon>Endopterygota</taxon>
        <taxon>Lepidoptera</taxon>
        <taxon>Glossata</taxon>
        <taxon>Ditrysia</taxon>
        <taxon>Yponomeutoidea</taxon>
        <taxon>Plutellidae</taxon>
        <taxon>Plutella</taxon>
    </lineage>
</organism>
<reference evidence="2" key="1">
    <citation type="submission" date="2020-11" db="EMBL/GenBank/DDBJ databases">
        <authorList>
            <person name="Whiteford S."/>
        </authorList>
    </citation>
    <scope>NUCLEOTIDE SEQUENCE</scope>
</reference>